<dbReference type="FunFam" id="3.40.50.720:FF:000084">
    <property type="entry name" value="Short-chain dehydrogenase reductase"/>
    <property type="match status" value="1"/>
</dbReference>
<reference evidence="3 4" key="1">
    <citation type="submission" date="2019-12" db="EMBL/GenBank/DDBJ databases">
        <title>Snethiella sp. nov. sp. isolated from sea sand.</title>
        <authorList>
            <person name="Kim J."/>
            <person name="Jeong S.E."/>
            <person name="Jung H.S."/>
            <person name="Jeon C.O."/>
        </authorList>
    </citation>
    <scope>NUCLEOTIDE SEQUENCE [LARGE SCALE GENOMIC DNA]</scope>
    <source>
        <strain evidence="3 4">DP05</strain>
    </source>
</reference>
<evidence type="ECO:0000313" key="4">
    <source>
        <dbReference type="Proteomes" id="UP000476030"/>
    </source>
</evidence>
<keyword evidence="2 3" id="KW-0560">Oxidoreductase</keyword>
<dbReference type="RefSeq" id="WP_161314971.1">
    <property type="nucleotide sequence ID" value="NZ_WTUW01000002.1"/>
</dbReference>
<evidence type="ECO:0000313" key="3">
    <source>
        <dbReference type="EMBL" id="MZR30383.1"/>
    </source>
</evidence>
<dbReference type="NCBIfam" id="NF005559">
    <property type="entry name" value="PRK07231.1"/>
    <property type="match status" value="1"/>
</dbReference>
<dbReference type="SUPFAM" id="SSF51735">
    <property type="entry name" value="NAD(P)-binding Rossmann-fold domains"/>
    <property type="match status" value="1"/>
</dbReference>
<dbReference type="Proteomes" id="UP000476030">
    <property type="component" value="Unassembled WGS sequence"/>
</dbReference>
<dbReference type="Pfam" id="PF13561">
    <property type="entry name" value="adh_short_C2"/>
    <property type="match status" value="1"/>
</dbReference>
<evidence type="ECO:0000256" key="2">
    <source>
        <dbReference type="ARBA" id="ARBA00023002"/>
    </source>
</evidence>
<sequence length="251" mass="26399">MRLKDKVAIVTGAGSGFGEAMAKLFASEGAKVVVSDINGAAAASVTKDITEAGGVAISSECDVTSADDIEAMARQALDNFQKIDILVNNAGMPQRNCSMFDVDVDTFEKIFDVNVKSIFLTTKGIVPHMLENGGSVVNIASTAALSPRPGLTWYNASKGAVVTMSKSMAVELAPKQVRVNSLCPVFAHTPMAVEFMGGVDTQEIRDKFVATIPLGRENTPRDLAHAALWLASDDASFITGVALEVDGGRCV</sequence>
<dbReference type="InterPro" id="IPR036291">
    <property type="entry name" value="NAD(P)-bd_dom_sf"/>
</dbReference>
<comment type="similarity">
    <text evidence="1">Belongs to the short-chain dehydrogenases/reductases (SDR) family.</text>
</comment>
<organism evidence="3 4">
    <name type="scientific">Sneathiella litorea</name>
    <dbReference type="NCBI Taxonomy" id="2606216"/>
    <lineage>
        <taxon>Bacteria</taxon>
        <taxon>Pseudomonadati</taxon>
        <taxon>Pseudomonadota</taxon>
        <taxon>Alphaproteobacteria</taxon>
        <taxon>Sneathiellales</taxon>
        <taxon>Sneathiellaceae</taxon>
        <taxon>Sneathiella</taxon>
    </lineage>
</organism>
<dbReference type="Gene3D" id="3.40.50.720">
    <property type="entry name" value="NAD(P)-binding Rossmann-like Domain"/>
    <property type="match status" value="1"/>
</dbReference>
<dbReference type="GO" id="GO:0047936">
    <property type="term" value="F:glucose 1-dehydrogenase [NAD(P)+] activity"/>
    <property type="evidence" value="ECO:0007669"/>
    <property type="project" value="UniProtKB-EC"/>
</dbReference>
<dbReference type="InterPro" id="IPR002347">
    <property type="entry name" value="SDR_fam"/>
</dbReference>
<keyword evidence="4" id="KW-1185">Reference proteome</keyword>
<dbReference type="PRINTS" id="PR00081">
    <property type="entry name" value="GDHRDH"/>
</dbReference>
<dbReference type="PANTHER" id="PTHR43639:SF1">
    <property type="entry name" value="SHORT-CHAIN DEHYDROGENASE_REDUCTASE FAMILY PROTEIN"/>
    <property type="match status" value="1"/>
</dbReference>
<gene>
    <name evidence="3" type="ORF">GQE98_07010</name>
</gene>
<dbReference type="PROSITE" id="PS00061">
    <property type="entry name" value="ADH_SHORT"/>
    <property type="match status" value="1"/>
</dbReference>
<protein>
    <submittedName>
        <fullName evidence="3">Glucose 1-dehydrogenase</fullName>
        <ecNumber evidence="3">1.1.1.47</ecNumber>
    </submittedName>
</protein>
<dbReference type="PRINTS" id="PR00080">
    <property type="entry name" value="SDRFAMILY"/>
</dbReference>
<accession>A0A6L8W766</accession>
<proteinExistence type="inferred from homology"/>
<dbReference type="InterPro" id="IPR020904">
    <property type="entry name" value="Sc_DH/Rdtase_CS"/>
</dbReference>
<dbReference type="EC" id="1.1.1.47" evidence="3"/>
<comment type="caution">
    <text evidence="3">The sequence shown here is derived from an EMBL/GenBank/DDBJ whole genome shotgun (WGS) entry which is preliminary data.</text>
</comment>
<dbReference type="AlphaFoldDB" id="A0A6L8W766"/>
<dbReference type="EMBL" id="WTUW01000002">
    <property type="protein sequence ID" value="MZR30383.1"/>
    <property type="molecule type" value="Genomic_DNA"/>
</dbReference>
<name>A0A6L8W766_9PROT</name>
<evidence type="ECO:0000256" key="1">
    <source>
        <dbReference type="ARBA" id="ARBA00006484"/>
    </source>
</evidence>
<dbReference type="PANTHER" id="PTHR43639">
    <property type="entry name" value="OXIDOREDUCTASE, SHORT-CHAIN DEHYDROGENASE/REDUCTASE FAMILY (AFU_ORTHOLOGUE AFUA_5G02870)"/>
    <property type="match status" value="1"/>
</dbReference>